<dbReference type="InterPro" id="IPR052698">
    <property type="entry name" value="MoCofactor_Util/Proc"/>
</dbReference>
<dbReference type="Gene3D" id="3.40.50.720">
    <property type="entry name" value="NAD(P)-binding Rossmann-like Domain"/>
    <property type="match status" value="1"/>
</dbReference>
<dbReference type="PANTHER" id="PTHR30388:SF4">
    <property type="entry name" value="MOLYBDENUM COFACTOR INSERTION CHAPERONE PAOD"/>
    <property type="match status" value="1"/>
</dbReference>
<dbReference type="RefSeq" id="WP_039281041.1">
    <property type="nucleotide sequence ID" value="NZ_JTDI01000002.1"/>
</dbReference>
<gene>
    <name evidence="3" type="ORF">LK12_07075</name>
</gene>
<evidence type="ECO:0000313" key="3">
    <source>
        <dbReference type="EMBL" id="KHK92536.1"/>
    </source>
</evidence>
<protein>
    <submittedName>
        <fullName evidence="3">Xanthine dehydrogenase</fullName>
    </submittedName>
</protein>
<dbReference type="PANTHER" id="PTHR30388">
    <property type="entry name" value="ALDEHYDE OXIDOREDUCTASE MOLYBDENUM COFACTOR ASSEMBLY PROTEIN"/>
    <property type="match status" value="1"/>
</dbReference>
<feature type="domain" description="XdhC- CoxI" evidence="1">
    <location>
        <begin position="27"/>
        <end position="97"/>
    </location>
</feature>
<evidence type="ECO:0000259" key="1">
    <source>
        <dbReference type="Pfam" id="PF02625"/>
    </source>
</evidence>
<accession>A0A0B1ZPL5</accession>
<dbReference type="Proteomes" id="UP000031057">
    <property type="component" value="Unassembled WGS sequence"/>
</dbReference>
<keyword evidence="4" id="KW-1185">Reference proteome</keyword>
<reference evidence="3 4" key="1">
    <citation type="submission" date="2014-10" db="EMBL/GenBank/DDBJ databases">
        <title>Genome sequence of Novosphingobium malaysiense MUSC 273(T).</title>
        <authorList>
            <person name="Lee L.-H."/>
        </authorList>
    </citation>
    <scope>NUCLEOTIDE SEQUENCE [LARGE SCALE GENOMIC DNA]</scope>
    <source>
        <strain evidence="3 4">MUSC 273</strain>
    </source>
</reference>
<sequence>MSGEIENGDWPTFGWVDDIRPALAEAVADGQPAALATLYRVEGSAPRGPGAQMLFTLRDDGNVTATGYFSGDCIEGDVANHAAQVLTDGEPRRLHYGLGSPWIDIRLRCGGALYILLERAEPGDAAIAELLRHARERRPCIWESDGRTRTVRDASGPLLTYSEAPLQIARRYDPPRRLIVSGGDPGALAAAQLGALGQFETILVRPQGPVSPPPFAVAQYLRSAPDSALQDLGVDRWTGYLGATHEDEHDLGGCLAALRGGAGYVGMIGAKSRAHGRLKALEALGASKEELSRLHLSPGIPGLGKSPWEVATGIIAEIMQALNPAHERA</sequence>
<proteinExistence type="predicted"/>
<evidence type="ECO:0000313" key="4">
    <source>
        <dbReference type="Proteomes" id="UP000031057"/>
    </source>
</evidence>
<organism evidence="3 4">
    <name type="scientific">Novosphingobium malaysiense</name>
    <dbReference type="NCBI Taxonomy" id="1348853"/>
    <lineage>
        <taxon>Bacteria</taxon>
        <taxon>Pseudomonadati</taxon>
        <taxon>Pseudomonadota</taxon>
        <taxon>Alphaproteobacteria</taxon>
        <taxon>Sphingomonadales</taxon>
        <taxon>Sphingomonadaceae</taxon>
        <taxon>Novosphingobium</taxon>
    </lineage>
</organism>
<name>A0A0B1ZPL5_9SPHN</name>
<feature type="domain" description="XdhC Rossmann" evidence="2">
    <location>
        <begin position="178"/>
        <end position="318"/>
    </location>
</feature>
<comment type="caution">
    <text evidence="3">The sequence shown here is derived from an EMBL/GenBank/DDBJ whole genome shotgun (WGS) entry which is preliminary data.</text>
</comment>
<dbReference type="InterPro" id="IPR027051">
    <property type="entry name" value="XdhC_Rossmann_dom"/>
</dbReference>
<evidence type="ECO:0000259" key="2">
    <source>
        <dbReference type="Pfam" id="PF13478"/>
    </source>
</evidence>
<dbReference type="Pfam" id="PF13478">
    <property type="entry name" value="XdhC_C"/>
    <property type="match status" value="1"/>
</dbReference>
<dbReference type="OrthoDB" id="9815497at2"/>
<dbReference type="Pfam" id="PF02625">
    <property type="entry name" value="XdhC_CoxI"/>
    <property type="match status" value="1"/>
</dbReference>
<dbReference type="EMBL" id="JTDI01000002">
    <property type="protein sequence ID" value="KHK92536.1"/>
    <property type="molecule type" value="Genomic_DNA"/>
</dbReference>
<dbReference type="STRING" id="1348853.LK12_07075"/>
<dbReference type="InterPro" id="IPR003777">
    <property type="entry name" value="XdhC_CoxI"/>
</dbReference>
<dbReference type="AlphaFoldDB" id="A0A0B1ZPL5"/>